<organism evidence="1 2">
    <name type="scientific">Ktedonosporobacter rubrisoli</name>
    <dbReference type="NCBI Taxonomy" id="2509675"/>
    <lineage>
        <taxon>Bacteria</taxon>
        <taxon>Bacillati</taxon>
        <taxon>Chloroflexota</taxon>
        <taxon>Ktedonobacteria</taxon>
        <taxon>Ktedonobacterales</taxon>
        <taxon>Ktedonosporobacteraceae</taxon>
        <taxon>Ktedonosporobacter</taxon>
    </lineage>
</organism>
<accession>A0A4V0YZM9</accession>
<proteinExistence type="predicted"/>
<dbReference type="Proteomes" id="UP000290365">
    <property type="component" value="Chromosome"/>
</dbReference>
<reference evidence="1 2" key="1">
    <citation type="submission" date="2019-01" db="EMBL/GenBank/DDBJ databases">
        <title>Ktedonosporobacter rubrisoli SCAWS-G2.</title>
        <authorList>
            <person name="Huang Y."/>
            <person name="Yan B."/>
        </authorList>
    </citation>
    <scope>NUCLEOTIDE SEQUENCE [LARGE SCALE GENOMIC DNA]</scope>
    <source>
        <strain evidence="1 2">SCAWS-G2</strain>
    </source>
</reference>
<protein>
    <submittedName>
        <fullName evidence="1">Uncharacterized protein</fullName>
    </submittedName>
</protein>
<dbReference type="RefSeq" id="WP_129891346.1">
    <property type="nucleotide sequence ID" value="NZ_CP035758.1"/>
</dbReference>
<name>A0A4V0YZM9_KTERU</name>
<dbReference type="AlphaFoldDB" id="A0A4V0YZM9"/>
<dbReference type="EMBL" id="CP035758">
    <property type="protein sequence ID" value="QBD80281.1"/>
    <property type="molecule type" value="Genomic_DNA"/>
</dbReference>
<dbReference type="KEGG" id="kbs:EPA93_31630"/>
<evidence type="ECO:0000313" key="2">
    <source>
        <dbReference type="Proteomes" id="UP000290365"/>
    </source>
</evidence>
<gene>
    <name evidence="1" type="ORF">EPA93_31630</name>
</gene>
<keyword evidence="2" id="KW-1185">Reference proteome</keyword>
<sequence>MLEPREYLPVLAALNATMNVINTTSDSTLFTRAHILYSECLSFLQRKDVPVIFNEERACFVVDTLKIARRKAMLKAALQV</sequence>
<evidence type="ECO:0000313" key="1">
    <source>
        <dbReference type="EMBL" id="QBD80281.1"/>
    </source>
</evidence>